<name>A0AAV3WPG6_9CYAN</name>
<sequence length="116" mass="12581">MAVNSDRTRLFVTVPNPSGAAKGQILVYNIDPKDRPTNSTSNANNWHRQIGKVDAGLGVEGIAATPDPLKMVFTNRNEDAKGFGLLEITSNNPTGITAKTTKNTLNLVWLLILEYS</sequence>
<dbReference type="Proteomes" id="UP001050975">
    <property type="component" value="Unassembled WGS sequence"/>
</dbReference>
<proteinExistence type="predicted"/>
<dbReference type="EMBL" id="BLAY01000270">
    <property type="protein sequence ID" value="GET43929.1"/>
    <property type="molecule type" value="Genomic_DNA"/>
</dbReference>
<protein>
    <submittedName>
        <fullName evidence="1">Uncharacterized protein</fullName>
    </submittedName>
</protein>
<comment type="caution">
    <text evidence="1">The sequence shown here is derived from an EMBL/GenBank/DDBJ whole genome shotgun (WGS) entry which is preliminary data.</text>
</comment>
<reference evidence="1" key="1">
    <citation type="submission" date="2019-10" db="EMBL/GenBank/DDBJ databases">
        <title>Draft genome sequece of Microseira wollei NIES-4236.</title>
        <authorList>
            <person name="Yamaguchi H."/>
            <person name="Suzuki S."/>
            <person name="Kawachi M."/>
        </authorList>
    </citation>
    <scope>NUCLEOTIDE SEQUENCE</scope>
    <source>
        <strain evidence="1">NIES-4236</strain>
    </source>
</reference>
<gene>
    <name evidence="1" type="ORF">MiSe_87550</name>
</gene>
<organism evidence="1 2">
    <name type="scientific">Microseira wollei NIES-4236</name>
    <dbReference type="NCBI Taxonomy" id="2530354"/>
    <lineage>
        <taxon>Bacteria</taxon>
        <taxon>Bacillati</taxon>
        <taxon>Cyanobacteriota</taxon>
        <taxon>Cyanophyceae</taxon>
        <taxon>Oscillatoriophycideae</taxon>
        <taxon>Aerosakkonematales</taxon>
        <taxon>Aerosakkonemataceae</taxon>
        <taxon>Microseira</taxon>
    </lineage>
</organism>
<dbReference type="AlphaFoldDB" id="A0AAV3WPG6"/>
<evidence type="ECO:0000313" key="2">
    <source>
        <dbReference type="Proteomes" id="UP001050975"/>
    </source>
</evidence>
<accession>A0AAV3WPG6</accession>
<keyword evidence="2" id="KW-1185">Reference proteome</keyword>
<dbReference type="RefSeq" id="WP_226593231.1">
    <property type="nucleotide sequence ID" value="NZ_BLAY01000270.1"/>
</dbReference>
<evidence type="ECO:0000313" key="1">
    <source>
        <dbReference type="EMBL" id="GET43929.1"/>
    </source>
</evidence>